<dbReference type="PROSITE" id="PS51480">
    <property type="entry name" value="DHAL"/>
    <property type="match status" value="1"/>
</dbReference>
<dbReference type="InterPro" id="IPR033470">
    <property type="entry name" value="FakA-like_C"/>
</dbReference>
<dbReference type="PANTHER" id="PTHR33434:SF4">
    <property type="entry name" value="PHOSPHATASE PROTEIN"/>
    <property type="match status" value="1"/>
</dbReference>
<evidence type="ECO:0000313" key="2">
    <source>
        <dbReference type="EMBL" id="NMD99226.1"/>
    </source>
</evidence>
<sequence>MSGNKEVITGSDFKRMVMGAYSEFLLEYESINALKGGGTLPGTHILRTMGAAVQPLADTKDDGIGGLSRRVAAAAIFGARGSSGVVLAQLFRGIGKGLLGKYNATSSEFGKAFQYGILYAQRVLPDSPERPIITVAKAVAKGAYHAVRANVPITEILAAAIDAGEDALMRIGREDAGARIMFTFLNGCMKGLDGNFVSPGMSLSLGLEAKSGMPDPRADKVAPYCLQFRVKNANTDTDALRRQLKEIATFVQLMRQHGGVAIHLHTDHPGAVLEQAVGWGPLRDMRVTNMSETHALTPQDAVMPVATVAVADSEAAAKDWQRAGASIVVAGSSDACPSVSELVNAAHSDFAETYVLVAASRDYRLVFEQARRLLGSRVELVLTESEDQAKKALAAFDAQQSAKKNAARMQAAADA</sequence>
<dbReference type="Pfam" id="PF13684">
    <property type="entry name" value="FakA-like_C"/>
    <property type="match status" value="1"/>
</dbReference>
<dbReference type="Pfam" id="PF02734">
    <property type="entry name" value="Dak2"/>
    <property type="match status" value="1"/>
</dbReference>
<dbReference type="EMBL" id="JABAFA010000023">
    <property type="protein sequence ID" value="NMD99226.1"/>
    <property type="molecule type" value="Genomic_DNA"/>
</dbReference>
<dbReference type="GO" id="GO:0006071">
    <property type="term" value="P:glycerol metabolic process"/>
    <property type="evidence" value="ECO:0007669"/>
    <property type="project" value="InterPro"/>
</dbReference>
<dbReference type="SUPFAM" id="SSF101473">
    <property type="entry name" value="DhaL-like"/>
    <property type="match status" value="1"/>
</dbReference>
<organism evidence="2 3">
    <name type="scientific">Selenomonas bovis</name>
    <dbReference type="NCBI Taxonomy" id="416586"/>
    <lineage>
        <taxon>Bacteria</taxon>
        <taxon>Bacillati</taxon>
        <taxon>Bacillota</taxon>
        <taxon>Negativicutes</taxon>
        <taxon>Selenomonadales</taxon>
        <taxon>Selenomonadaceae</taxon>
        <taxon>Selenomonas</taxon>
    </lineage>
</organism>
<dbReference type="SMART" id="SM01121">
    <property type="entry name" value="Dak1_2"/>
    <property type="match status" value="1"/>
</dbReference>
<keyword evidence="3" id="KW-1185">Reference proteome</keyword>
<proteinExistence type="predicted"/>
<dbReference type="Pfam" id="PF21645">
    <property type="entry name" value="FakA-like_M"/>
    <property type="match status" value="1"/>
</dbReference>
<accession>A0A848B6X7</accession>
<dbReference type="Gene3D" id="1.25.40.340">
    <property type="match status" value="1"/>
</dbReference>
<gene>
    <name evidence="2" type="ORF">HF878_07030</name>
</gene>
<reference evidence="2 3" key="1">
    <citation type="submission" date="2020-04" db="EMBL/GenBank/DDBJ databases">
        <authorList>
            <person name="Hitch T.C.A."/>
            <person name="Wylensek D."/>
            <person name="Clavel T."/>
        </authorList>
    </citation>
    <scope>NUCLEOTIDE SEQUENCE [LARGE SCALE GENOMIC DNA]</scope>
    <source>
        <strain evidence="2 3">PG-130-P53-12</strain>
    </source>
</reference>
<dbReference type="InterPro" id="IPR048394">
    <property type="entry name" value="FakA-like_M"/>
</dbReference>
<dbReference type="InterPro" id="IPR004007">
    <property type="entry name" value="DhaL_dom"/>
</dbReference>
<dbReference type="GO" id="GO:0004371">
    <property type="term" value="F:glycerone kinase activity"/>
    <property type="evidence" value="ECO:0007669"/>
    <property type="project" value="InterPro"/>
</dbReference>
<protein>
    <submittedName>
        <fullName evidence="2">DAK2 domain-containing protein</fullName>
    </submittedName>
</protein>
<dbReference type="PANTHER" id="PTHR33434">
    <property type="entry name" value="DEGV DOMAIN-CONTAINING PROTEIN DR_1986-RELATED"/>
    <property type="match status" value="1"/>
</dbReference>
<dbReference type="SMART" id="SM01120">
    <property type="entry name" value="Dak2"/>
    <property type="match status" value="1"/>
</dbReference>
<dbReference type="InterPro" id="IPR036117">
    <property type="entry name" value="DhaL_dom_sf"/>
</dbReference>
<evidence type="ECO:0000313" key="3">
    <source>
        <dbReference type="Proteomes" id="UP000543804"/>
    </source>
</evidence>
<comment type="caution">
    <text evidence="2">The sequence shown here is derived from an EMBL/GenBank/DDBJ whole genome shotgun (WGS) entry which is preliminary data.</text>
</comment>
<name>A0A848B6X7_9FIRM</name>
<dbReference type="RefSeq" id="WP_170077618.1">
    <property type="nucleotide sequence ID" value="NZ_JABAFA010000023.1"/>
</dbReference>
<feature type="domain" description="DhaL" evidence="1">
    <location>
        <begin position="8"/>
        <end position="190"/>
    </location>
</feature>
<dbReference type="Proteomes" id="UP000543804">
    <property type="component" value="Unassembled WGS sequence"/>
</dbReference>
<evidence type="ECO:0000259" key="1">
    <source>
        <dbReference type="PROSITE" id="PS51480"/>
    </source>
</evidence>
<dbReference type="InterPro" id="IPR050270">
    <property type="entry name" value="DegV_domain_contain"/>
</dbReference>
<dbReference type="AlphaFoldDB" id="A0A848B6X7"/>